<proteinExistence type="predicted"/>
<organism evidence="1 2">
    <name type="scientific">Planoprotostelium fungivorum</name>
    <dbReference type="NCBI Taxonomy" id="1890364"/>
    <lineage>
        <taxon>Eukaryota</taxon>
        <taxon>Amoebozoa</taxon>
        <taxon>Evosea</taxon>
        <taxon>Variosea</taxon>
        <taxon>Cavosteliida</taxon>
        <taxon>Cavosteliaceae</taxon>
        <taxon>Planoprotostelium</taxon>
    </lineage>
</organism>
<accession>A0A2P6NPG8</accession>
<evidence type="ECO:0000313" key="2">
    <source>
        <dbReference type="Proteomes" id="UP000241769"/>
    </source>
</evidence>
<reference evidence="1 2" key="1">
    <citation type="journal article" date="2018" name="Genome Biol. Evol.">
        <title>Multiple Roots of Fruiting Body Formation in Amoebozoa.</title>
        <authorList>
            <person name="Hillmann F."/>
            <person name="Forbes G."/>
            <person name="Novohradska S."/>
            <person name="Ferling I."/>
            <person name="Riege K."/>
            <person name="Groth M."/>
            <person name="Westermann M."/>
            <person name="Marz M."/>
            <person name="Spaller T."/>
            <person name="Winckler T."/>
            <person name="Schaap P."/>
            <person name="Glockner G."/>
        </authorList>
    </citation>
    <scope>NUCLEOTIDE SEQUENCE [LARGE SCALE GENOMIC DNA]</scope>
    <source>
        <strain evidence="1 2">Jena</strain>
    </source>
</reference>
<dbReference type="InParanoid" id="A0A2P6NPG8"/>
<keyword evidence="2" id="KW-1185">Reference proteome</keyword>
<sequence>MITNERLQRVRTLKIPKLPEPYLPPLSDPGLTMNAFEILLYKSIDEEPNKPTSLGRSGDYTYYTSSAHNTLRKSRASLTTITESVEDVSIGDSEQEKRLGEENADRMRRAWLRLGTRANTEKAARRLGMSDAEKSSIWKQHDKRYEEECGMLRRTERVLNKKESTKALRILGFNPSSDKLRRSLGEDAMKIS</sequence>
<gene>
    <name evidence="1" type="ORF">PROFUN_06120</name>
</gene>
<dbReference type="EMBL" id="MDYQ01000038">
    <property type="protein sequence ID" value="PRP85846.1"/>
    <property type="molecule type" value="Genomic_DNA"/>
</dbReference>
<comment type="caution">
    <text evidence="1">The sequence shown here is derived from an EMBL/GenBank/DDBJ whole genome shotgun (WGS) entry which is preliminary data.</text>
</comment>
<dbReference type="Proteomes" id="UP000241769">
    <property type="component" value="Unassembled WGS sequence"/>
</dbReference>
<name>A0A2P6NPG8_9EUKA</name>
<dbReference type="AlphaFoldDB" id="A0A2P6NPG8"/>
<evidence type="ECO:0000313" key="1">
    <source>
        <dbReference type="EMBL" id="PRP85846.1"/>
    </source>
</evidence>
<protein>
    <submittedName>
        <fullName evidence="1">Uncharacterized protein</fullName>
    </submittedName>
</protein>